<dbReference type="PANTHER" id="PTHR13246">
    <property type="entry name" value="ENDO BETA N-ACETYLGLUCOSAMINIDASE"/>
    <property type="match status" value="1"/>
</dbReference>
<proteinExistence type="predicted"/>
<dbReference type="Proteomes" id="UP000197153">
    <property type="component" value="Chromosome 3"/>
</dbReference>
<keyword evidence="3" id="KW-1185">Reference proteome</keyword>
<dbReference type="PANTHER" id="PTHR13246:SF1">
    <property type="entry name" value="CYTOSOLIC ENDO-BETA-N-ACETYLGLUCOSAMINIDASE"/>
    <property type="match status" value="1"/>
</dbReference>
<dbReference type="Gene3D" id="2.60.120.260">
    <property type="entry name" value="Galactose-binding domain-like"/>
    <property type="match status" value="1"/>
</dbReference>
<dbReference type="KEGG" id="nao:Y958_27425"/>
<dbReference type="InterPro" id="IPR032979">
    <property type="entry name" value="ENGase"/>
</dbReference>
<dbReference type="InterPro" id="IPR005201">
    <property type="entry name" value="TIM_ENGase"/>
</dbReference>
<name>A0A248K197_9PROT</name>
<dbReference type="Pfam" id="PF03644">
    <property type="entry name" value="Glyco_hydro_85"/>
    <property type="match status" value="1"/>
</dbReference>
<dbReference type="EMBL" id="CP022112">
    <property type="protein sequence ID" value="ASG24590.1"/>
    <property type="molecule type" value="Genomic_DNA"/>
</dbReference>
<organism evidence="2 3">
    <name type="scientific">Nitrospirillum viridazoti CBAmc</name>
    <dbReference type="NCBI Taxonomy" id="1441467"/>
    <lineage>
        <taxon>Bacteria</taxon>
        <taxon>Pseudomonadati</taxon>
        <taxon>Pseudomonadota</taxon>
        <taxon>Alphaproteobacteria</taxon>
        <taxon>Rhodospirillales</taxon>
        <taxon>Azospirillaceae</taxon>
        <taxon>Nitrospirillum</taxon>
        <taxon>Nitrospirillum viridazoti</taxon>
    </lineage>
</organism>
<protein>
    <recommendedName>
        <fullName evidence="1">Cytosolic endo-beta-N-acetylglucosaminidase TIM barrel domain-containing protein</fullName>
    </recommendedName>
</protein>
<feature type="domain" description="Cytosolic endo-beta-N-acetylglucosaminidase TIM barrel" evidence="1">
    <location>
        <begin position="189"/>
        <end position="304"/>
    </location>
</feature>
<evidence type="ECO:0000313" key="3">
    <source>
        <dbReference type="Proteomes" id="UP000197153"/>
    </source>
</evidence>
<gene>
    <name evidence="2" type="ORF">Y958_27425</name>
</gene>
<evidence type="ECO:0000259" key="1">
    <source>
        <dbReference type="Pfam" id="PF03644"/>
    </source>
</evidence>
<reference evidence="2 3" key="1">
    <citation type="submission" date="2017-06" db="EMBL/GenBank/DDBJ databases">
        <title>Complete genome sequence of Nitrospirillum amazonense strain CBAmC, an endophytic nitrogen-fixing and plant growth-promoting bacterium, isolated from sugarcane.</title>
        <authorList>
            <person name="Schwab S."/>
            <person name="dos Santos Teixeira K.R."/>
            <person name="Simoes Araujo J.L."/>
            <person name="Soares Vidal M."/>
            <person name="Borges de Freitas H.R."/>
            <person name="Rivello Crivelaro A.L."/>
            <person name="Bueno de Camargo Nunes A."/>
            <person name="dos Santos C.M."/>
            <person name="Palmeira da Silva Rosa D."/>
            <person name="da Silva Padilha D."/>
            <person name="da Silva E."/>
            <person name="Araujo Terra L."/>
            <person name="Soares Mendes V."/>
            <person name="Farinelli L."/>
            <person name="Magalhaes Cruz L."/>
            <person name="Baldani J.I."/>
        </authorList>
    </citation>
    <scope>NUCLEOTIDE SEQUENCE [LARGE SCALE GENOMIC DNA]</scope>
    <source>
        <strain evidence="2 3">CBAmC</strain>
    </source>
</reference>
<dbReference type="GO" id="GO:0005829">
    <property type="term" value="C:cytosol"/>
    <property type="evidence" value="ECO:0007669"/>
    <property type="project" value="UniProtKB-SubCell"/>
</dbReference>
<sequence length="799" mass="84292">MTPWAAWCRWASPSRSDAGTGPVRQASRGAIPLRSLSMGDILAGPLPGSSGLTRRGFASLALAALAAGTVPVPLSAARAGGEAAGGGRLLPRYPLAPAGSGWDAFQALMDYDPRDDADAPYFQSRVKRARRIAPFAATQAHPALDPVPGVASLSDCYGPLAAGIPEETLMRRRHGTPLPGGVQVPRIFTYHDIIVGWRGTGMIPNPALVDVAHRNGALALGTIFQPDHRLYDGSAVPMPEVARRMVDLADYFGFDGYFVNFENGTEAAEAQVLDWIAAMRDEAKRRGLADFHIQFYDGGTDMNWLMRRRDGRPGQAFPDSAMLDQGWSRYGGPGNCCSGAPVAPLEVRGYCLANGFDPRAVAYFGLQLYPGPGYLGAAAPRVIHPNDGAYAYGGLQVYSVEDGLRTLLRAVRTSLLAPGEGAGATADRRILGTLERMFFSGQSQNPAHENAPDAAQARAYLPGPRGRHRYTDHDAAAPKPTDQLNLPMTYGVANFIAERSVIGAFPFLTRFNTGEGDRFHVGGAVVADRPWFNLGIQDILPTWQWRVEPMAGPASHGADLLAVDYAYDTAFDGGSSLAITGALGPANATRVWLYKTALAVDGVPGCVAQLVLKGQGAGALRLGLVFADAPATPAWLPLEGAHRQALPGGWSRLTLPLAPYRGRTIAAVLLGAASAAAAPLPVDIRIGELYVGPPPAGVTMPPPRGLTVEACAASVDGRWAEARLRWAPEPAAAYHDVYAAAEGAAGDDWIWQGRVTGTAYHVTGAPVGTGGQVRLRLRAASHGPQALPGSPAEVIVMAS</sequence>
<dbReference type="Gene3D" id="3.20.20.80">
    <property type="entry name" value="Glycosidases"/>
    <property type="match status" value="1"/>
</dbReference>
<dbReference type="AlphaFoldDB" id="A0A248K197"/>
<accession>A0A248K197</accession>
<evidence type="ECO:0000313" key="2">
    <source>
        <dbReference type="EMBL" id="ASG24590.1"/>
    </source>
</evidence>
<dbReference type="GO" id="GO:0033925">
    <property type="term" value="F:mannosyl-glycoprotein endo-beta-N-acetylglucosaminidase activity"/>
    <property type="evidence" value="ECO:0007669"/>
    <property type="project" value="InterPro"/>
</dbReference>